<keyword evidence="5 11" id="KW-0808">Transferase</keyword>
<dbReference type="InterPro" id="IPR023000">
    <property type="entry name" value="Shikimate_kinase_CS"/>
</dbReference>
<dbReference type="Proteomes" id="UP000305202">
    <property type="component" value="Unassembled WGS sequence"/>
</dbReference>
<dbReference type="NCBIfam" id="NF002988">
    <property type="entry name" value="PRK03731.1"/>
    <property type="match status" value="1"/>
</dbReference>
<protein>
    <recommendedName>
        <fullName evidence="2 11">Shikimate kinase</fullName>
        <shortName evidence="11">SK</shortName>
        <ecNumber evidence="2 11">2.7.1.71</ecNumber>
    </recommendedName>
</protein>
<keyword evidence="7 11" id="KW-0418">Kinase</keyword>
<proteinExistence type="inferred from homology"/>
<accession>A0ABY2SLK8</accession>
<evidence type="ECO:0000256" key="4">
    <source>
        <dbReference type="ARBA" id="ARBA00022605"/>
    </source>
</evidence>
<comment type="function">
    <text evidence="11">Catalyzes the specific phosphorylation of the 3-hydroxyl group of shikimic acid using ATP as a cosubstrate.</text>
</comment>
<comment type="cofactor">
    <cofactor evidence="11">
        <name>Mg(2+)</name>
        <dbReference type="ChEBI" id="CHEBI:18420"/>
    </cofactor>
    <text evidence="11">Binds 1 Mg(2+) ion per subunit.</text>
</comment>
<organism evidence="12 13">
    <name type="scientific">Martelella alba</name>
    <dbReference type="NCBI Taxonomy" id="2590451"/>
    <lineage>
        <taxon>Bacteria</taxon>
        <taxon>Pseudomonadati</taxon>
        <taxon>Pseudomonadota</taxon>
        <taxon>Alphaproteobacteria</taxon>
        <taxon>Hyphomicrobiales</taxon>
        <taxon>Aurantimonadaceae</taxon>
        <taxon>Martelella</taxon>
    </lineage>
</organism>
<evidence type="ECO:0000256" key="6">
    <source>
        <dbReference type="ARBA" id="ARBA00022741"/>
    </source>
</evidence>
<feature type="binding site" evidence="11">
    <location>
        <begin position="12"/>
        <end position="17"/>
    </location>
    <ligand>
        <name>ATP</name>
        <dbReference type="ChEBI" id="CHEBI:30616"/>
    </ligand>
</feature>
<keyword evidence="3 11" id="KW-0963">Cytoplasm</keyword>
<evidence type="ECO:0000313" key="13">
    <source>
        <dbReference type="Proteomes" id="UP000305202"/>
    </source>
</evidence>
<evidence type="ECO:0000256" key="3">
    <source>
        <dbReference type="ARBA" id="ARBA00022490"/>
    </source>
</evidence>
<comment type="subcellular location">
    <subcellularLocation>
        <location evidence="11">Cytoplasm</location>
    </subcellularLocation>
</comment>
<name>A0ABY2SLK8_9HYPH</name>
<evidence type="ECO:0000256" key="7">
    <source>
        <dbReference type="ARBA" id="ARBA00022777"/>
    </source>
</evidence>
<reference evidence="12 13" key="1">
    <citation type="submission" date="2019-04" db="EMBL/GenBank/DDBJ databases">
        <authorList>
            <person name="Li M."/>
            <person name="Gao C."/>
        </authorList>
    </citation>
    <scope>NUCLEOTIDE SEQUENCE [LARGE SCALE GENOMIC DNA]</scope>
    <source>
        <strain evidence="12 13">BGMRC 2031</strain>
    </source>
</reference>
<dbReference type="PROSITE" id="PS01128">
    <property type="entry name" value="SHIKIMATE_KINASE"/>
    <property type="match status" value="1"/>
</dbReference>
<comment type="similarity">
    <text evidence="11">Belongs to the shikimate kinase family.</text>
</comment>
<feature type="binding site" evidence="11">
    <location>
        <position position="79"/>
    </location>
    <ligand>
        <name>substrate</name>
    </ligand>
</feature>
<dbReference type="InterPro" id="IPR031322">
    <property type="entry name" value="Shikimate/glucono_kinase"/>
</dbReference>
<dbReference type="Gene3D" id="3.40.50.300">
    <property type="entry name" value="P-loop containing nucleotide triphosphate hydrolases"/>
    <property type="match status" value="1"/>
</dbReference>
<feature type="binding site" evidence="11">
    <location>
        <position position="139"/>
    </location>
    <ligand>
        <name>substrate</name>
    </ligand>
</feature>
<dbReference type="InterPro" id="IPR027417">
    <property type="entry name" value="P-loop_NTPase"/>
</dbReference>
<evidence type="ECO:0000256" key="9">
    <source>
        <dbReference type="ARBA" id="ARBA00023141"/>
    </source>
</evidence>
<comment type="pathway">
    <text evidence="1 11">Metabolic intermediate biosynthesis; chorismate biosynthesis; chorismate from D-erythrose 4-phosphate and phosphoenolpyruvate: step 5/7.</text>
</comment>
<dbReference type="PANTHER" id="PTHR21087">
    <property type="entry name" value="SHIKIMATE KINASE"/>
    <property type="match status" value="1"/>
</dbReference>
<evidence type="ECO:0000256" key="2">
    <source>
        <dbReference type="ARBA" id="ARBA00012154"/>
    </source>
</evidence>
<evidence type="ECO:0000313" key="12">
    <source>
        <dbReference type="EMBL" id="TKI06486.1"/>
    </source>
</evidence>
<sequence>MINTLILVGPRASGKTTVGKRLAARLRLEFIDTDDWVQEKTCKTIAQIVNDDGWNTFRTIESQVLHEVARPDRVIATGGGMVLSQDNCRHMKNKGLVFYLMTSAATVIARLHANPAVSQRPSLTGLSITDEITGIIASRDPLYRQAAHYVIDANNDKEQVAQDIHTLYLDALKRKAGDIFFR</sequence>
<feature type="binding site" evidence="11">
    <location>
        <position position="16"/>
    </location>
    <ligand>
        <name>Mg(2+)</name>
        <dbReference type="ChEBI" id="CHEBI:18420"/>
    </ligand>
</feature>
<keyword evidence="11" id="KW-0460">Magnesium</keyword>
<dbReference type="EMBL" id="SZPQ01000011">
    <property type="protein sequence ID" value="TKI06486.1"/>
    <property type="molecule type" value="Genomic_DNA"/>
</dbReference>
<keyword evidence="4 11" id="KW-0028">Amino-acid biosynthesis</keyword>
<evidence type="ECO:0000256" key="5">
    <source>
        <dbReference type="ARBA" id="ARBA00022679"/>
    </source>
</evidence>
<dbReference type="RefSeq" id="WP_136989925.1">
    <property type="nucleotide sequence ID" value="NZ_SZPQ01000011.1"/>
</dbReference>
<evidence type="ECO:0000256" key="8">
    <source>
        <dbReference type="ARBA" id="ARBA00022840"/>
    </source>
</evidence>
<dbReference type="PANTHER" id="PTHR21087:SF21">
    <property type="entry name" value="SHIKIMATE KINASE 2"/>
    <property type="match status" value="1"/>
</dbReference>
<keyword evidence="13" id="KW-1185">Reference proteome</keyword>
<evidence type="ECO:0000256" key="11">
    <source>
        <dbReference type="HAMAP-Rule" id="MF_00109"/>
    </source>
</evidence>
<dbReference type="EC" id="2.7.1.71" evidence="2 11"/>
<keyword evidence="9 11" id="KW-0057">Aromatic amino acid biosynthesis</keyword>
<keyword evidence="6 11" id="KW-0547">Nucleotide-binding</keyword>
<feature type="binding site" evidence="11">
    <location>
        <position position="34"/>
    </location>
    <ligand>
        <name>substrate</name>
    </ligand>
</feature>
<dbReference type="GO" id="GO:0004765">
    <property type="term" value="F:shikimate kinase activity"/>
    <property type="evidence" value="ECO:0007669"/>
    <property type="project" value="UniProtKB-EC"/>
</dbReference>
<keyword evidence="8 11" id="KW-0067">ATP-binding</keyword>
<evidence type="ECO:0000256" key="1">
    <source>
        <dbReference type="ARBA" id="ARBA00004842"/>
    </source>
</evidence>
<gene>
    <name evidence="12" type="primary">aroL</name>
    <name evidence="11" type="synonym">aroK</name>
    <name evidence="12" type="ORF">FCN80_09490</name>
</gene>
<comment type="catalytic activity">
    <reaction evidence="10 11">
        <text>shikimate + ATP = 3-phosphoshikimate + ADP + H(+)</text>
        <dbReference type="Rhea" id="RHEA:13121"/>
        <dbReference type="ChEBI" id="CHEBI:15378"/>
        <dbReference type="ChEBI" id="CHEBI:30616"/>
        <dbReference type="ChEBI" id="CHEBI:36208"/>
        <dbReference type="ChEBI" id="CHEBI:145989"/>
        <dbReference type="ChEBI" id="CHEBI:456216"/>
        <dbReference type="EC" id="2.7.1.71"/>
    </reaction>
</comment>
<comment type="caution">
    <text evidence="11">Lacks conserved residue(s) required for the propagation of feature annotation.</text>
</comment>
<dbReference type="Pfam" id="PF01202">
    <property type="entry name" value="SKI"/>
    <property type="match status" value="1"/>
</dbReference>
<dbReference type="CDD" id="cd00464">
    <property type="entry name" value="SK"/>
    <property type="match status" value="1"/>
</dbReference>
<feature type="binding site" evidence="11">
    <location>
        <position position="120"/>
    </location>
    <ligand>
        <name>ATP</name>
        <dbReference type="ChEBI" id="CHEBI:30616"/>
    </ligand>
</feature>
<dbReference type="SUPFAM" id="SSF52540">
    <property type="entry name" value="P-loop containing nucleoside triphosphate hydrolases"/>
    <property type="match status" value="1"/>
</dbReference>
<keyword evidence="11" id="KW-0479">Metal-binding</keyword>
<comment type="subunit">
    <text evidence="11">Monomer.</text>
</comment>
<dbReference type="PRINTS" id="PR01100">
    <property type="entry name" value="SHIKIMTKNASE"/>
</dbReference>
<evidence type="ECO:0000256" key="10">
    <source>
        <dbReference type="ARBA" id="ARBA00048567"/>
    </source>
</evidence>
<feature type="binding site" evidence="11">
    <location>
        <position position="58"/>
    </location>
    <ligand>
        <name>substrate</name>
    </ligand>
</feature>
<dbReference type="InterPro" id="IPR000623">
    <property type="entry name" value="Shikimate_kinase/TSH1"/>
</dbReference>
<comment type="caution">
    <text evidence="12">The sequence shown here is derived from an EMBL/GenBank/DDBJ whole genome shotgun (WGS) entry which is preliminary data.</text>
</comment>
<dbReference type="HAMAP" id="MF_00109">
    <property type="entry name" value="Shikimate_kinase"/>
    <property type="match status" value="1"/>
</dbReference>